<evidence type="ECO:0000313" key="2">
    <source>
        <dbReference type="Proteomes" id="UP000255234"/>
    </source>
</evidence>
<proteinExistence type="predicted"/>
<name>A0A378NTN5_9FIRM</name>
<dbReference type="Proteomes" id="UP000255234">
    <property type="component" value="Unassembled WGS sequence"/>
</dbReference>
<dbReference type="RefSeq" id="WP_147277746.1">
    <property type="nucleotide sequence ID" value="NZ_UGPP01000001.1"/>
</dbReference>
<accession>A0A378NTN5</accession>
<dbReference type="EMBL" id="UGPP01000001">
    <property type="protein sequence ID" value="STY71227.1"/>
    <property type="molecule type" value="Genomic_DNA"/>
</dbReference>
<protein>
    <submittedName>
        <fullName evidence="1">Uncharacterized protein</fullName>
    </submittedName>
</protein>
<organism evidence="1 2">
    <name type="scientific">Megamonas hypermegale</name>
    <dbReference type="NCBI Taxonomy" id="158847"/>
    <lineage>
        <taxon>Bacteria</taxon>
        <taxon>Bacillati</taxon>
        <taxon>Bacillota</taxon>
        <taxon>Negativicutes</taxon>
        <taxon>Selenomonadales</taxon>
        <taxon>Selenomonadaceae</taxon>
        <taxon>Megamonas</taxon>
    </lineage>
</organism>
<reference evidence="1 2" key="1">
    <citation type="submission" date="2018-06" db="EMBL/GenBank/DDBJ databases">
        <authorList>
            <consortium name="Pathogen Informatics"/>
            <person name="Doyle S."/>
        </authorList>
    </citation>
    <scope>NUCLEOTIDE SEQUENCE [LARGE SCALE GENOMIC DNA]</scope>
    <source>
        <strain evidence="1 2">NCTC10571</strain>
    </source>
</reference>
<dbReference type="AlphaFoldDB" id="A0A378NTN5"/>
<sequence>MSIKDINNAITILRNYCKENYNNNAFDNCINCKLRDIRCKDPCFYHDYENKNIEQKEAINLLKNYFKDGKYCSTCMFRFNCGQIPKNWSNINHINHVVILSNNEIERIKRCNDKYYGKIIIINNKKIKILFISQDKNNDIYDVIVMADDVFINITLTF</sequence>
<evidence type="ECO:0000313" key="1">
    <source>
        <dbReference type="EMBL" id="STY71227.1"/>
    </source>
</evidence>
<gene>
    <name evidence="1" type="ORF">NCTC10571_01383</name>
</gene>